<feature type="region of interest" description="Disordered" evidence="1">
    <location>
        <begin position="240"/>
        <end position="260"/>
    </location>
</feature>
<keyword evidence="3" id="KW-1185">Reference proteome</keyword>
<feature type="region of interest" description="Disordered" evidence="1">
    <location>
        <begin position="418"/>
        <end position="465"/>
    </location>
</feature>
<dbReference type="AlphaFoldDB" id="A0A2H3B1S1"/>
<dbReference type="InterPro" id="IPR001020">
    <property type="entry name" value="PTS_HPr_His_P_site"/>
</dbReference>
<feature type="compositionally biased region" description="Polar residues" evidence="1">
    <location>
        <begin position="245"/>
        <end position="259"/>
    </location>
</feature>
<name>A0A2H3B1S1_9AGAR</name>
<evidence type="ECO:0000313" key="2">
    <source>
        <dbReference type="EMBL" id="PBK63670.1"/>
    </source>
</evidence>
<evidence type="ECO:0000256" key="1">
    <source>
        <dbReference type="SAM" id="MobiDB-lite"/>
    </source>
</evidence>
<dbReference type="Proteomes" id="UP000218334">
    <property type="component" value="Unassembled WGS sequence"/>
</dbReference>
<sequence>MSELGRIIGPKASKGAALSSTLTVADVDGLHVRPTTGSTRASVTSQQAALWVNSGSQFTNSLFSPHEKGSAFYHDTDVPAQIPWKQYWSPWITLSALVPLLSVEDILDDPCLRHVPRNVINKISRTFKARPTKHASPTADNMEVLIPSYLTHSPSQTPEVTVILKSPGSDHQVVLPGLAPDSRGYVHIQVECVFNLPPSIDDVPCQELESASQGFSFSGMFSWATEGLKNRLFVFGNATPPARSGNPSEPCTRTPQSQRIGPHGGPVIYANNHTGFLSSSPPPVRELPSLPPSVKVRRSPSSIKDVASAVSLSSWAAANSIPFIYRDGEVFVPRHDDPSVEDHERRHELENMLHPLLPPATPEKATRESAAPVAVQWLESRHTSEFRSSRDDVVANNVAPVPVPVPAQPAPVLAILPVQTPAPPPVQAPTPVVAGPSSPLTRQREDNEDSDAEEEERPRSRRRTQ</sequence>
<accession>A0A2H3B1S1</accession>
<organism evidence="2 3">
    <name type="scientific">Armillaria solidipes</name>
    <dbReference type="NCBI Taxonomy" id="1076256"/>
    <lineage>
        <taxon>Eukaryota</taxon>
        <taxon>Fungi</taxon>
        <taxon>Dikarya</taxon>
        <taxon>Basidiomycota</taxon>
        <taxon>Agaricomycotina</taxon>
        <taxon>Agaricomycetes</taxon>
        <taxon>Agaricomycetidae</taxon>
        <taxon>Agaricales</taxon>
        <taxon>Marasmiineae</taxon>
        <taxon>Physalacriaceae</taxon>
        <taxon>Armillaria</taxon>
    </lineage>
</organism>
<protein>
    <submittedName>
        <fullName evidence="2">Uncharacterized protein</fullName>
    </submittedName>
</protein>
<dbReference type="EMBL" id="KZ293457">
    <property type="protein sequence ID" value="PBK63670.1"/>
    <property type="molecule type" value="Genomic_DNA"/>
</dbReference>
<reference evidence="3" key="1">
    <citation type="journal article" date="2017" name="Nat. Ecol. Evol.">
        <title>Genome expansion and lineage-specific genetic innovations in the forest pathogenic fungi Armillaria.</title>
        <authorList>
            <person name="Sipos G."/>
            <person name="Prasanna A.N."/>
            <person name="Walter M.C."/>
            <person name="O'Connor E."/>
            <person name="Balint B."/>
            <person name="Krizsan K."/>
            <person name="Kiss B."/>
            <person name="Hess J."/>
            <person name="Varga T."/>
            <person name="Slot J."/>
            <person name="Riley R."/>
            <person name="Boka B."/>
            <person name="Rigling D."/>
            <person name="Barry K."/>
            <person name="Lee J."/>
            <person name="Mihaltcheva S."/>
            <person name="LaButti K."/>
            <person name="Lipzen A."/>
            <person name="Waldron R."/>
            <person name="Moloney N.M."/>
            <person name="Sperisen C."/>
            <person name="Kredics L."/>
            <person name="Vagvoelgyi C."/>
            <person name="Patrignani A."/>
            <person name="Fitzpatrick D."/>
            <person name="Nagy I."/>
            <person name="Doyle S."/>
            <person name="Anderson J.B."/>
            <person name="Grigoriev I.V."/>
            <person name="Gueldener U."/>
            <person name="Muensterkoetter M."/>
            <person name="Nagy L.G."/>
        </authorList>
    </citation>
    <scope>NUCLEOTIDE SEQUENCE [LARGE SCALE GENOMIC DNA]</scope>
    <source>
        <strain evidence="3">28-4</strain>
    </source>
</reference>
<proteinExistence type="predicted"/>
<feature type="compositionally biased region" description="Acidic residues" evidence="1">
    <location>
        <begin position="446"/>
        <end position="455"/>
    </location>
</feature>
<dbReference type="PROSITE" id="PS00369">
    <property type="entry name" value="PTS_HPR_HIS"/>
    <property type="match status" value="1"/>
</dbReference>
<gene>
    <name evidence="2" type="ORF">ARMSODRAFT_979800</name>
</gene>
<evidence type="ECO:0000313" key="3">
    <source>
        <dbReference type="Proteomes" id="UP000218334"/>
    </source>
</evidence>